<evidence type="ECO:0000313" key="12">
    <source>
        <dbReference type="Proteomes" id="UP000717585"/>
    </source>
</evidence>
<organism evidence="11 12">
    <name type="scientific">Carpediemonas membranifera</name>
    <dbReference type="NCBI Taxonomy" id="201153"/>
    <lineage>
        <taxon>Eukaryota</taxon>
        <taxon>Metamonada</taxon>
        <taxon>Carpediemonas-like organisms</taxon>
        <taxon>Carpediemonas</taxon>
    </lineage>
</organism>
<evidence type="ECO:0000256" key="4">
    <source>
        <dbReference type="ARBA" id="ARBA00004555"/>
    </source>
</evidence>
<evidence type="ECO:0000256" key="1">
    <source>
        <dbReference type="ARBA" id="ARBA00002620"/>
    </source>
</evidence>
<dbReference type="EMBL" id="JAHDYR010000031">
    <property type="protein sequence ID" value="KAG9392820.1"/>
    <property type="molecule type" value="Genomic_DNA"/>
</dbReference>
<comment type="caution">
    <text evidence="11">The sequence shown here is derived from an EMBL/GenBank/DDBJ whole genome shotgun (WGS) entry which is preliminary data.</text>
</comment>
<keyword evidence="12" id="KW-1185">Reference proteome</keyword>
<evidence type="ECO:0000256" key="7">
    <source>
        <dbReference type="ARBA" id="ARBA00023034"/>
    </source>
</evidence>
<keyword evidence="6 10" id="KW-1133">Transmembrane helix</keyword>
<keyword evidence="7" id="KW-0333">Golgi apparatus</keyword>
<feature type="transmembrane region" description="Helical" evidence="10">
    <location>
        <begin position="20"/>
        <end position="41"/>
    </location>
</feature>
<dbReference type="OrthoDB" id="337038at2759"/>
<dbReference type="InterPro" id="IPR010876">
    <property type="entry name" value="C1orf43"/>
</dbReference>
<evidence type="ECO:0000256" key="5">
    <source>
        <dbReference type="ARBA" id="ARBA00022692"/>
    </source>
</evidence>
<dbReference type="PANTHER" id="PTHR21425">
    <property type="entry name" value="NICE-3"/>
    <property type="match status" value="1"/>
</dbReference>
<dbReference type="AlphaFoldDB" id="A0A8J6AVT6"/>
<comment type="subcellular location">
    <subcellularLocation>
        <location evidence="4">Golgi apparatus</location>
    </subcellularLocation>
    <subcellularLocation>
        <location evidence="2">Membrane</location>
        <topology evidence="2">Single-pass membrane protein</topology>
    </subcellularLocation>
    <subcellularLocation>
        <location evidence="3">Mitochondrion</location>
    </subcellularLocation>
</comment>
<dbReference type="GO" id="GO:0016020">
    <property type="term" value="C:membrane"/>
    <property type="evidence" value="ECO:0007669"/>
    <property type="project" value="UniProtKB-SubCell"/>
</dbReference>
<evidence type="ECO:0008006" key="13">
    <source>
        <dbReference type="Google" id="ProtNLM"/>
    </source>
</evidence>
<name>A0A8J6AVT6_9EUKA</name>
<evidence type="ECO:0000256" key="3">
    <source>
        <dbReference type="ARBA" id="ARBA00004173"/>
    </source>
</evidence>
<proteinExistence type="predicted"/>
<dbReference type="Pfam" id="PF07406">
    <property type="entry name" value="NICE-3"/>
    <property type="match status" value="1"/>
</dbReference>
<evidence type="ECO:0000256" key="10">
    <source>
        <dbReference type="SAM" id="Phobius"/>
    </source>
</evidence>
<dbReference type="GO" id="GO:0005794">
    <property type="term" value="C:Golgi apparatus"/>
    <property type="evidence" value="ECO:0007669"/>
    <property type="project" value="UniProtKB-SubCell"/>
</dbReference>
<keyword evidence="5 10" id="KW-0812">Transmembrane</keyword>
<dbReference type="PANTHER" id="PTHR21425:SF2">
    <property type="entry name" value="PROTEIN C1ORF43"/>
    <property type="match status" value="1"/>
</dbReference>
<dbReference type="Proteomes" id="UP000717585">
    <property type="component" value="Unassembled WGS sequence"/>
</dbReference>
<keyword evidence="8" id="KW-0496">Mitochondrion</keyword>
<evidence type="ECO:0000256" key="6">
    <source>
        <dbReference type="ARBA" id="ARBA00022989"/>
    </source>
</evidence>
<accession>A0A8J6AVT6</accession>
<gene>
    <name evidence="11" type="ORF">J8273_5753</name>
</gene>
<protein>
    <recommendedName>
        <fullName evidence="13">Defect at low temperature protein 1</fullName>
    </recommendedName>
</protein>
<evidence type="ECO:0000256" key="2">
    <source>
        <dbReference type="ARBA" id="ARBA00004167"/>
    </source>
</evidence>
<evidence type="ECO:0000256" key="9">
    <source>
        <dbReference type="ARBA" id="ARBA00023136"/>
    </source>
</evidence>
<evidence type="ECO:0000256" key="8">
    <source>
        <dbReference type="ARBA" id="ARBA00023128"/>
    </source>
</evidence>
<sequence length="202" mass="23271">MVFEGLTSYDDFVSTINESIHISLVLLFSCLIFATISILLLQRQRIDRVVALKRIPRSRISLPSRFFGHMQRFIHTETLREADIINSDPPIRIPAADGWGKPGSEYSRVHFKTSVAKSYLILEQAAVHADLRLSRPPGHSVRRYVQFLATNCGVRDECCEEYLSMYELARFTEHEVSFAQYQRFMANLMELVRQLEQDNDAG</sequence>
<dbReference type="GO" id="GO:0005739">
    <property type="term" value="C:mitochondrion"/>
    <property type="evidence" value="ECO:0007669"/>
    <property type="project" value="UniProtKB-SubCell"/>
</dbReference>
<reference evidence="11" key="1">
    <citation type="submission" date="2021-05" db="EMBL/GenBank/DDBJ databases">
        <title>A free-living protist that lacks canonical eukaryotic 1 DNA replication and segregation systems.</title>
        <authorList>
            <person name="Salas-Leiva D.E."/>
            <person name="Tromer E.C."/>
            <person name="Curtis B.A."/>
            <person name="Jerlstrom-Hultqvist J."/>
            <person name="Kolisko M."/>
            <person name="Yi Z."/>
            <person name="Salas-Leiva J.S."/>
            <person name="Gallot-Lavallee L."/>
            <person name="Kops G.J.P.L."/>
            <person name="Archibald J.M."/>
            <person name="Simpson A.G.B."/>
            <person name="Roger A.J."/>
        </authorList>
    </citation>
    <scope>NUCLEOTIDE SEQUENCE</scope>
    <source>
        <strain evidence="11">BICM</strain>
    </source>
</reference>
<keyword evidence="9 10" id="KW-0472">Membrane</keyword>
<evidence type="ECO:0000313" key="11">
    <source>
        <dbReference type="EMBL" id="KAG9392820.1"/>
    </source>
</evidence>
<comment type="function">
    <text evidence="1">General regulator of phagocytosis. Required to uptake Gram negative bacterium by macrophages.</text>
</comment>